<gene>
    <name evidence="1" type="ORF">M0812_14132</name>
</gene>
<reference evidence="1" key="1">
    <citation type="submission" date="2022-08" db="EMBL/GenBank/DDBJ databases">
        <title>Novel sulphate-reducing endosymbionts in the free-living metamonad Anaeramoeba.</title>
        <authorList>
            <person name="Jerlstrom-Hultqvist J."/>
            <person name="Cepicka I."/>
            <person name="Gallot-Lavallee L."/>
            <person name="Salas-Leiva D."/>
            <person name="Curtis B.A."/>
            <person name="Zahonova K."/>
            <person name="Pipaliya S."/>
            <person name="Dacks J."/>
            <person name="Roger A.J."/>
        </authorList>
    </citation>
    <scope>NUCLEOTIDE SEQUENCE</scope>
    <source>
        <strain evidence="1">Busselton2</strain>
    </source>
</reference>
<evidence type="ECO:0000313" key="2">
    <source>
        <dbReference type="Proteomes" id="UP001146793"/>
    </source>
</evidence>
<evidence type="ECO:0000313" key="1">
    <source>
        <dbReference type="EMBL" id="KAJ3440464.1"/>
    </source>
</evidence>
<comment type="caution">
    <text evidence="1">The sequence shown here is derived from an EMBL/GenBank/DDBJ whole genome shotgun (WGS) entry which is preliminary data.</text>
</comment>
<dbReference type="EMBL" id="JANTQA010000030">
    <property type="protein sequence ID" value="KAJ3440464.1"/>
    <property type="molecule type" value="Genomic_DNA"/>
</dbReference>
<dbReference type="AlphaFoldDB" id="A0AAV7ZH29"/>
<protein>
    <submittedName>
        <fullName evidence="1">Uncharacterized protein</fullName>
    </submittedName>
</protein>
<name>A0AAV7ZH29_9EUKA</name>
<sequence length="104" mass="12009">MGNKQPRKNDLKINNNPIESKILEQYQNRSITSLSKEEKKEIQDQLWLKFCESEFEKGGNSFSWTILVVRNFSAQSDLINSYVGKPRGKGYLGSIGIDFVKIFF</sequence>
<dbReference type="Proteomes" id="UP001146793">
    <property type="component" value="Unassembled WGS sequence"/>
</dbReference>
<organism evidence="1 2">
    <name type="scientific">Anaeramoeba flamelloides</name>
    <dbReference type="NCBI Taxonomy" id="1746091"/>
    <lineage>
        <taxon>Eukaryota</taxon>
        <taxon>Metamonada</taxon>
        <taxon>Anaeramoebidae</taxon>
        <taxon>Anaeramoeba</taxon>
    </lineage>
</organism>
<proteinExistence type="predicted"/>
<accession>A0AAV7ZH29</accession>